<dbReference type="InterPro" id="IPR029063">
    <property type="entry name" value="SAM-dependent_MTases_sf"/>
</dbReference>
<dbReference type="AlphaFoldDB" id="A0A642UDJ7"/>
<keyword evidence="2" id="KW-0698">rRNA processing</keyword>
<dbReference type="PANTHER" id="PTHR10920:SF18">
    <property type="entry name" value="RRNA METHYLTRANSFERASE 2, MITOCHONDRIAL"/>
    <property type="match status" value="1"/>
</dbReference>
<dbReference type="OMA" id="HRQTDHL"/>
<name>A0A642UDJ7_DIURU</name>
<dbReference type="EMBL" id="SWFT01000159">
    <property type="protein sequence ID" value="KAA8897169.1"/>
    <property type="molecule type" value="Genomic_DNA"/>
</dbReference>
<dbReference type="PIRSF" id="PIRSF005461">
    <property type="entry name" value="23S_rRNA_mtase"/>
    <property type="match status" value="1"/>
</dbReference>
<protein>
    <recommendedName>
        <fullName evidence="6">rRNA methyltransferase 2, mitochondrial</fullName>
    </recommendedName>
</protein>
<evidence type="ECO:0000259" key="8">
    <source>
        <dbReference type="Pfam" id="PF01728"/>
    </source>
</evidence>
<evidence type="ECO:0000313" key="10">
    <source>
        <dbReference type="Proteomes" id="UP000449547"/>
    </source>
</evidence>
<dbReference type="GO" id="GO:0005739">
    <property type="term" value="C:mitochondrion"/>
    <property type="evidence" value="ECO:0007669"/>
    <property type="project" value="TreeGrafter"/>
</dbReference>
<keyword evidence="4" id="KW-0808">Transferase</keyword>
<reference evidence="9 10" key="1">
    <citation type="submission" date="2019-07" db="EMBL/GenBank/DDBJ databases">
        <title>Genome assembly of two rare yeast pathogens: Diutina rugosa and Trichomonascus ciferrii.</title>
        <authorList>
            <person name="Mixao V."/>
            <person name="Saus E."/>
            <person name="Hansen A."/>
            <person name="Lass-Flor C."/>
            <person name="Gabaldon T."/>
        </authorList>
    </citation>
    <scope>NUCLEOTIDE SEQUENCE [LARGE SCALE GENOMIC DNA]</scope>
    <source>
        <strain evidence="9 10">CBS 613</strain>
    </source>
</reference>
<dbReference type="RefSeq" id="XP_034009826.1">
    <property type="nucleotide sequence ID" value="XM_034158381.1"/>
</dbReference>
<dbReference type="Pfam" id="PF01728">
    <property type="entry name" value="FtsJ"/>
    <property type="match status" value="1"/>
</dbReference>
<dbReference type="SUPFAM" id="SSF53335">
    <property type="entry name" value="S-adenosyl-L-methionine-dependent methyltransferases"/>
    <property type="match status" value="1"/>
</dbReference>
<sequence length="225" mass="25468">MRSWLRFKSNSSGRWLQRQVNDVHSKQAKHENYRSRAAYKLHELDDKFRLFTGNTHGVVDLGFAPGAWTQVALERLKKKRATSASVLGVDLITCQPPQGAHFITGDILSRTTHQQIMDFFGDKRVDVVMSDMMANTSGIKDNDHYASMDLCHGAMLLSLAVLAPGGSMVMKYYTGKEEQDLVAKMQAMFAKVYRFKPQACRNESRESYIIGQRRKQGVAVDDVFN</sequence>
<dbReference type="InterPro" id="IPR015507">
    <property type="entry name" value="rRNA-MeTfrase_E"/>
</dbReference>
<dbReference type="InterPro" id="IPR002877">
    <property type="entry name" value="RNA_MeTrfase_FtsJ_dom"/>
</dbReference>
<evidence type="ECO:0000313" key="9">
    <source>
        <dbReference type="EMBL" id="KAA8897169.1"/>
    </source>
</evidence>
<comment type="similarity">
    <text evidence="1">Belongs to the class I-like SAM-binding methyltransferase superfamily. RNA methyltransferase RlmE family.</text>
</comment>
<keyword evidence="3" id="KW-0489">Methyltransferase</keyword>
<dbReference type="OrthoDB" id="20105at2759"/>
<comment type="caution">
    <text evidence="9">The sequence shown here is derived from an EMBL/GenBank/DDBJ whole genome shotgun (WGS) entry which is preliminary data.</text>
</comment>
<evidence type="ECO:0000256" key="5">
    <source>
        <dbReference type="ARBA" id="ARBA00022691"/>
    </source>
</evidence>
<evidence type="ECO:0000256" key="7">
    <source>
        <dbReference type="PIRSR" id="PIRSR005461-1"/>
    </source>
</evidence>
<organism evidence="9 10">
    <name type="scientific">Diutina rugosa</name>
    <name type="common">Yeast</name>
    <name type="synonym">Candida rugosa</name>
    <dbReference type="NCBI Taxonomy" id="5481"/>
    <lineage>
        <taxon>Eukaryota</taxon>
        <taxon>Fungi</taxon>
        <taxon>Dikarya</taxon>
        <taxon>Ascomycota</taxon>
        <taxon>Saccharomycotina</taxon>
        <taxon>Pichiomycetes</taxon>
        <taxon>Debaryomycetaceae</taxon>
        <taxon>Diutina</taxon>
    </lineage>
</organism>
<dbReference type="GeneID" id="54784053"/>
<gene>
    <name evidence="9" type="ORF">DIURU_005402</name>
</gene>
<accession>A0A642UDJ7</accession>
<evidence type="ECO:0000256" key="6">
    <source>
        <dbReference type="ARBA" id="ARBA00041184"/>
    </source>
</evidence>
<evidence type="ECO:0000256" key="3">
    <source>
        <dbReference type="ARBA" id="ARBA00022603"/>
    </source>
</evidence>
<evidence type="ECO:0000256" key="1">
    <source>
        <dbReference type="ARBA" id="ARBA00009258"/>
    </source>
</evidence>
<keyword evidence="10" id="KW-1185">Reference proteome</keyword>
<dbReference type="GO" id="GO:0008650">
    <property type="term" value="F:rRNA (uridine-2'-O-)-methyltransferase activity"/>
    <property type="evidence" value="ECO:0007669"/>
    <property type="project" value="TreeGrafter"/>
</dbReference>
<dbReference type="HAMAP" id="MF_01547">
    <property type="entry name" value="RNA_methyltr_E"/>
    <property type="match status" value="1"/>
</dbReference>
<dbReference type="Gene3D" id="3.40.50.150">
    <property type="entry name" value="Vaccinia Virus protein VP39"/>
    <property type="match status" value="1"/>
</dbReference>
<feature type="active site" description="Proton acceptor" evidence="7">
    <location>
        <position position="171"/>
    </location>
</feature>
<dbReference type="VEuPathDB" id="FungiDB:DIURU_005402"/>
<dbReference type="CDD" id="cd02440">
    <property type="entry name" value="AdoMet_MTases"/>
    <property type="match status" value="1"/>
</dbReference>
<evidence type="ECO:0000256" key="2">
    <source>
        <dbReference type="ARBA" id="ARBA00022552"/>
    </source>
</evidence>
<feature type="domain" description="Ribosomal RNA methyltransferase FtsJ" evidence="8">
    <location>
        <begin position="33"/>
        <end position="214"/>
    </location>
</feature>
<dbReference type="InterPro" id="IPR050082">
    <property type="entry name" value="RNA_methyltr_RlmE"/>
</dbReference>
<proteinExistence type="inferred from homology"/>
<dbReference type="Proteomes" id="UP000449547">
    <property type="component" value="Unassembled WGS sequence"/>
</dbReference>
<keyword evidence="5 7" id="KW-0949">S-adenosyl-L-methionine</keyword>
<evidence type="ECO:0000256" key="4">
    <source>
        <dbReference type="ARBA" id="ARBA00022679"/>
    </source>
</evidence>
<dbReference type="PANTHER" id="PTHR10920">
    <property type="entry name" value="RIBOSOMAL RNA METHYLTRANSFERASE"/>
    <property type="match status" value="1"/>
</dbReference>